<dbReference type="KEGG" id="uru:DSM104443_01123"/>
<dbReference type="AlphaFoldDB" id="A0A6M4GSI8"/>
<name>A0A6M4GSI8_9PROT</name>
<dbReference type="EMBL" id="CP053069">
    <property type="protein sequence ID" value="QJR10072.1"/>
    <property type="molecule type" value="Genomic_DNA"/>
</dbReference>
<dbReference type="RefSeq" id="WP_171090310.1">
    <property type="nucleotide sequence ID" value="NZ_CP053069.1"/>
</dbReference>
<keyword evidence="1" id="KW-1133">Transmembrane helix</keyword>
<gene>
    <name evidence="2" type="ORF">DSM104443_01123</name>
</gene>
<feature type="transmembrane region" description="Helical" evidence="1">
    <location>
        <begin position="74"/>
        <end position="93"/>
    </location>
</feature>
<evidence type="ECO:0000313" key="2">
    <source>
        <dbReference type="EMBL" id="QJR10072.1"/>
    </source>
</evidence>
<sequence>MADRSGALLLMRMITVVIALAVLASIVIAEGLAAFSKTHGFGMTDVLVAPFVFVFYAGPPLAVIGMASRSKSMVAGAIPLLLAAAFAGLLVIYRLVPWHFHRLGGSSDGEMQLLIVMVFALWPLAAGGGLLWLILNRLRADP</sequence>
<accession>A0A6M4GSI8</accession>
<feature type="transmembrane region" description="Helical" evidence="1">
    <location>
        <begin position="12"/>
        <end position="35"/>
    </location>
</feature>
<feature type="transmembrane region" description="Helical" evidence="1">
    <location>
        <begin position="113"/>
        <end position="135"/>
    </location>
</feature>
<reference evidence="2 3" key="1">
    <citation type="submission" date="2020-04" db="EMBL/GenBank/DDBJ databases">
        <title>Usitatibacter rugosus gen. nov., sp. nov. and Usitatibacter palustris sp. nov., novel members of Usitatibacteraceae fam. nov. within the order Nitrosomonadales isolated from soil.</title>
        <authorList>
            <person name="Huber K.J."/>
            <person name="Neumann-Schaal M."/>
            <person name="Geppert A."/>
            <person name="Luckner M."/>
            <person name="Wanner G."/>
            <person name="Overmann J."/>
        </authorList>
    </citation>
    <scope>NUCLEOTIDE SEQUENCE [LARGE SCALE GENOMIC DNA]</scope>
    <source>
        <strain evidence="2 3">0125_3</strain>
    </source>
</reference>
<protein>
    <submittedName>
        <fullName evidence="2">Uncharacterized protein</fullName>
    </submittedName>
</protein>
<proteinExistence type="predicted"/>
<evidence type="ECO:0000256" key="1">
    <source>
        <dbReference type="SAM" id="Phobius"/>
    </source>
</evidence>
<feature type="transmembrane region" description="Helical" evidence="1">
    <location>
        <begin position="47"/>
        <end position="67"/>
    </location>
</feature>
<keyword evidence="1" id="KW-0472">Membrane</keyword>
<keyword evidence="1" id="KW-0812">Transmembrane</keyword>
<dbReference type="Proteomes" id="UP000501534">
    <property type="component" value="Chromosome"/>
</dbReference>
<evidence type="ECO:0000313" key="3">
    <source>
        <dbReference type="Proteomes" id="UP000501534"/>
    </source>
</evidence>
<keyword evidence="3" id="KW-1185">Reference proteome</keyword>
<organism evidence="2 3">
    <name type="scientific">Usitatibacter rugosus</name>
    <dbReference type="NCBI Taxonomy" id="2732067"/>
    <lineage>
        <taxon>Bacteria</taxon>
        <taxon>Pseudomonadati</taxon>
        <taxon>Pseudomonadota</taxon>
        <taxon>Betaproteobacteria</taxon>
        <taxon>Nitrosomonadales</taxon>
        <taxon>Usitatibacteraceae</taxon>
        <taxon>Usitatibacter</taxon>
    </lineage>
</organism>